<dbReference type="GO" id="GO:0042254">
    <property type="term" value="P:ribosome biogenesis"/>
    <property type="evidence" value="ECO:0007669"/>
    <property type="project" value="UniProtKB-KW"/>
</dbReference>
<keyword evidence="8 18" id="KW-0723">Serine/threonine-protein kinase</keyword>
<gene>
    <name evidence="24" type="ORF">V5N11_028636</name>
</gene>
<evidence type="ECO:0000256" key="17">
    <source>
        <dbReference type="ARBA" id="ARBA00048679"/>
    </source>
</evidence>
<dbReference type="GO" id="GO:0016787">
    <property type="term" value="F:hydrolase activity"/>
    <property type="evidence" value="ECO:0007669"/>
    <property type="project" value="UniProtKB-KW"/>
</dbReference>
<evidence type="ECO:0000256" key="19">
    <source>
        <dbReference type="PIRSR" id="PIRSR038147-1"/>
    </source>
</evidence>
<feature type="active site" description="Proton acceptor" evidence="19">
    <location>
        <position position="307"/>
    </location>
</feature>
<dbReference type="Gene3D" id="3.30.200.20">
    <property type="entry name" value="Phosphorylase Kinase, domain 1"/>
    <property type="match status" value="1"/>
</dbReference>
<accession>A0ABD1B8A6</accession>
<evidence type="ECO:0000313" key="25">
    <source>
        <dbReference type="Proteomes" id="UP001558713"/>
    </source>
</evidence>
<dbReference type="InterPro" id="IPR000687">
    <property type="entry name" value="RIO_kinase"/>
</dbReference>
<comment type="subcellular location">
    <subcellularLocation>
        <location evidence="2">Cytoplasm</location>
    </subcellularLocation>
</comment>
<dbReference type="CDD" id="cd05147">
    <property type="entry name" value="RIO1_euk"/>
    <property type="match status" value="1"/>
</dbReference>
<evidence type="ECO:0000313" key="24">
    <source>
        <dbReference type="EMBL" id="KAL1215173.1"/>
    </source>
</evidence>
<protein>
    <recommendedName>
        <fullName evidence="5 18">Serine/threonine-protein kinase RIO1</fullName>
        <ecNumber evidence="4 18">2.7.11.1</ecNumber>
    </recommendedName>
</protein>
<evidence type="ECO:0000256" key="14">
    <source>
        <dbReference type="ARBA" id="ARBA00022840"/>
    </source>
</evidence>
<comment type="catalytic activity">
    <reaction evidence="17 18">
        <text>L-seryl-[protein] + ATP = O-phospho-L-seryl-[protein] + ADP + H(+)</text>
        <dbReference type="Rhea" id="RHEA:17989"/>
        <dbReference type="Rhea" id="RHEA-COMP:9863"/>
        <dbReference type="Rhea" id="RHEA-COMP:11604"/>
        <dbReference type="ChEBI" id="CHEBI:15378"/>
        <dbReference type="ChEBI" id="CHEBI:29999"/>
        <dbReference type="ChEBI" id="CHEBI:30616"/>
        <dbReference type="ChEBI" id="CHEBI:83421"/>
        <dbReference type="ChEBI" id="CHEBI:456216"/>
        <dbReference type="EC" id="2.7.11.1"/>
    </reaction>
</comment>
<evidence type="ECO:0000256" key="18">
    <source>
        <dbReference type="PIRNR" id="PIRNR038147"/>
    </source>
</evidence>
<dbReference type="GO" id="GO:0004674">
    <property type="term" value="F:protein serine/threonine kinase activity"/>
    <property type="evidence" value="ECO:0007669"/>
    <property type="project" value="UniProtKB-KW"/>
</dbReference>
<dbReference type="PIRSF" id="PIRSF038147">
    <property type="entry name" value="Ser/Thr_PK_RIO1"/>
    <property type="match status" value="1"/>
</dbReference>
<dbReference type="Proteomes" id="UP001558713">
    <property type="component" value="Unassembled WGS sequence"/>
</dbReference>
<evidence type="ECO:0000256" key="16">
    <source>
        <dbReference type="ARBA" id="ARBA00047899"/>
    </source>
</evidence>
<comment type="cofactor">
    <cofactor evidence="1 21">
        <name>Mg(2+)</name>
        <dbReference type="ChEBI" id="CHEBI:18420"/>
    </cofactor>
</comment>
<evidence type="ECO:0000256" key="11">
    <source>
        <dbReference type="ARBA" id="ARBA00022741"/>
    </source>
</evidence>
<feature type="region of interest" description="Disordered" evidence="22">
    <location>
        <begin position="457"/>
        <end position="526"/>
    </location>
</feature>
<feature type="active site" description="Proton acceptor" evidence="19">
    <location>
        <position position="324"/>
    </location>
</feature>
<sequence>MEEVTVTPEPPPTIPPVVEYEEEVDDDDDRSLSSDSDIAEALDWLDGRDDDELIGGGFSLHARRPNAHGGHGARLNSSALQPISNKAQKLTSHVRASPLEGWEGRVQVGMSNSVTTAIRGSLRETEIGRSRNTDKADRATVEQALDPRTRMVLFRMLNRGVFNDVNGCISTGKEANVYHATKSDGSELAIKVYKTSVLVFKDRDRYVQGDYRFRNGYCSHNPRKMVKMWAEKEQRNLKRLHAAGIRCPAVILLRLHVLVMEFIGRDGWAAPRLKDAALSLDKLRESYLELIIQMRTLYQKCKLVHGDLSEYNILYFEGHLYIIDVSQSVDLDHPLALNFLREDCDHVSDFFKKHGVAVMTIRELFDFIVDPSISDENVDSYLEEVQRKVIERGEISVEDEIADSVFMKSYIPKSLDAVKNPEADVEKITSGQDTGDILYQTITGLKDALPKVEEKQIEVDAEEEEEEGSEEESEESEEGLGPEDKKAARKEHKKKVKEEKREARKTKTPKSVKKRKKKVSKPHKTR</sequence>
<dbReference type="FunFam" id="3.30.200.20:FF:000148">
    <property type="entry name" value="Serine/threonine-protein kinase RIO1"/>
    <property type="match status" value="1"/>
</dbReference>
<dbReference type="Gene3D" id="1.10.510.10">
    <property type="entry name" value="Transferase(Phosphotransferase) domain 1"/>
    <property type="match status" value="1"/>
</dbReference>
<dbReference type="GO" id="GO:0005524">
    <property type="term" value="F:ATP binding"/>
    <property type="evidence" value="ECO:0007669"/>
    <property type="project" value="UniProtKB-KW"/>
</dbReference>
<evidence type="ECO:0000256" key="22">
    <source>
        <dbReference type="SAM" id="MobiDB-lite"/>
    </source>
</evidence>
<feature type="region of interest" description="Disordered" evidence="22">
    <location>
        <begin position="1"/>
        <end position="35"/>
    </location>
</feature>
<dbReference type="InterPro" id="IPR018935">
    <property type="entry name" value="RIO_kinase_CS"/>
</dbReference>
<feature type="compositionally biased region" description="Acidic residues" evidence="22">
    <location>
        <begin position="459"/>
        <end position="481"/>
    </location>
</feature>
<keyword evidence="11 18" id="KW-0547">Nucleotide-binding</keyword>
<evidence type="ECO:0000256" key="6">
    <source>
        <dbReference type="ARBA" id="ARBA00022490"/>
    </source>
</evidence>
<feature type="binding site" evidence="20">
    <location>
        <position position="191"/>
    </location>
    <ligand>
        <name>ATP</name>
        <dbReference type="ChEBI" id="CHEBI:30616"/>
    </ligand>
</feature>
<evidence type="ECO:0000256" key="20">
    <source>
        <dbReference type="PIRSR" id="PIRSR038147-2"/>
    </source>
</evidence>
<keyword evidence="15" id="KW-0460">Magnesium</keyword>
<keyword evidence="12 18" id="KW-0418">Kinase</keyword>
<dbReference type="PANTHER" id="PTHR45723">
    <property type="entry name" value="SERINE/THREONINE-PROTEIN KINASE RIO1"/>
    <property type="match status" value="1"/>
</dbReference>
<organism evidence="24 25">
    <name type="scientific">Cardamine amara subsp. amara</name>
    <dbReference type="NCBI Taxonomy" id="228776"/>
    <lineage>
        <taxon>Eukaryota</taxon>
        <taxon>Viridiplantae</taxon>
        <taxon>Streptophyta</taxon>
        <taxon>Embryophyta</taxon>
        <taxon>Tracheophyta</taxon>
        <taxon>Spermatophyta</taxon>
        <taxon>Magnoliopsida</taxon>
        <taxon>eudicotyledons</taxon>
        <taxon>Gunneridae</taxon>
        <taxon>Pentapetalae</taxon>
        <taxon>rosids</taxon>
        <taxon>malvids</taxon>
        <taxon>Brassicales</taxon>
        <taxon>Brassicaceae</taxon>
        <taxon>Cardamineae</taxon>
        <taxon>Cardamine</taxon>
    </lineage>
</organism>
<dbReference type="SUPFAM" id="SSF56112">
    <property type="entry name" value="Protein kinase-like (PK-like)"/>
    <property type="match status" value="1"/>
</dbReference>
<evidence type="ECO:0000256" key="9">
    <source>
        <dbReference type="ARBA" id="ARBA00022679"/>
    </source>
</evidence>
<keyword evidence="13" id="KW-0378">Hydrolase</keyword>
<evidence type="ECO:0000256" key="7">
    <source>
        <dbReference type="ARBA" id="ARBA00022517"/>
    </source>
</evidence>
<comment type="caution">
    <text evidence="24">The sequence shown here is derived from an EMBL/GenBank/DDBJ whole genome shotgun (WGS) entry which is preliminary data.</text>
</comment>
<dbReference type="InterPro" id="IPR018934">
    <property type="entry name" value="RIO_dom"/>
</dbReference>
<dbReference type="EMBL" id="JBANAX010000291">
    <property type="protein sequence ID" value="KAL1215173.1"/>
    <property type="molecule type" value="Genomic_DNA"/>
</dbReference>
<keyword evidence="7" id="KW-0690">Ribosome biogenesis</keyword>
<evidence type="ECO:0000256" key="4">
    <source>
        <dbReference type="ARBA" id="ARBA00012513"/>
    </source>
</evidence>
<reference evidence="24 25" key="1">
    <citation type="submission" date="2024-04" db="EMBL/GenBank/DDBJ databases">
        <title>Genome assembly C_amara_ONT_v2.</title>
        <authorList>
            <person name="Yant L."/>
            <person name="Moore C."/>
            <person name="Slenker M."/>
        </authorList>
    </citation>
    <scope>NUCLEOTIDE SEQUENCE [LARGE SCALE GENOMIC DNA]</scope>
    <source>
        <tissue evidence="24">Leaf</tissue>
    </source>
</reference>
<keyword evidence="9 18" id="KW-0808">Transferase</keyword>
<feature type="compositionally biased region" description="Basic residues" evidence="22">
    <location>
        <begin position="503"/>
        <end position="526"/>
    </location>
</feature>
<evidence type="ECO:0000256" key="10">
    <source>
        <dbReference type="ARBA" id="ARBA00022723"/>
    </source>
</evidence>
<dbReference type="AlphaFoldDB" id="A0ABD1B8A6"/>
<proteinExistence type="inferred from homology"/>
<comment type="catalytic activity">
    <reaction evidence="16 18">
        <text>L-threonyl-[protein] + ATP = O-phospho-L-threonyl-[protein] + ADP + H(+)</text>
        <dbReference type="Rhea" id="RHEA:46608"/>
        <dbReference type="Rhea" id="RHEA-COMP:11060"/>
        <dbReference type="Rhea" id="RHEA-COMP:11605"/>
        <dbReference type="ChEBI" id="CHEBI:15378"/>
        <dbReference type="ChEBI" id="CHEBI:30013"/>
        <dbReference type="ChEBI" id="CHEBI:30616"/>
        <dbReference type="ChEBI" id="CHEBI:61977"/>
        <dbReference type="ChEBI" id="CHEBI:456216"/>
        <dbReference type="EC" id="2.7.11.1"/>
    </reaction>
</comment>
<name>A0ABD1B8A6_CARAN</name>
<keyword evidence="14 18" id="KW-0067">ATP-binding</keyword>
<evidence type="ECO:0000256" key="21">
    <source>
        <dbReference type="PIRSR" id="PIRSR038147-3"/>
    </source>
</evidence>
<evidence type="ECO:0000256" key="5">
    <source>
        <dbReference type="ARBA" id="ARBA00016038"/>
    </source>
</evidence>
<keyword evidence="6" id="KW-0963">Cytoplasm</keyword>
<dbReference type="Pfam" id="PF01163">
    <property type="entry name" value="RIO1"/>
    <property type="match status" value="1"/>
</dbReference>
<dbReference type="PROSITE" id="PS01245">
    <property type="entry name" value="RIO1"/>
    <property type="match status" value="1"/>
</dbReference>
<dbReference type="InterPro" id="IPR011009">
    <property type="entry name" value="Kinase-like_dom_sf"/>
</dbReference>
<feature type="binding site" evidence="21">
    <location>
        <position position="312"/>
    </location>
    <ligand>
        <name>Mg(2+)</name>
        <dbReference type="ChEBI" id="CHEBI:18420"/>
    </ligand>
</feature>
<evidence type="ECO:0000259" key="23">
    <source>
        <dbReference type="SMART" id="SM00090"/>
    </source>
</evidence>
<keyword evidence="10" id="KW-0479">Metal-binding</keyword>
<dbReference type="EC" id="2.7.11.1" evidence="4 18"/>
<feature type="domain" description="RIO kinase" evidence="23">
    <location>
        <begin position="134"/>
        <end position="370"/>
    </location>
</feature>
<keyword evidence="25" id="KW-1185">Reference proteome</keyword>
<evidence type="ECO:0000256" key="2">
    <source>
        <dbReference type="ARBA" id="ARBA00004496"/>
    </source>
</evidence>
<comment type="similarity">
    <text evidence="3 18">Belongs to the protein kinase superfamily. RIO-type Ser/Thr kinase family.</text>
</comment>
<evidence type="ECO:0000256" key="15">
    <source>
        <dbReference type="ARBA" id="ARBA00022842"/>
    </source>
</evidence>
<evidence type="ECO:0000256" key="13">
    <source>
        <dbReference type="ARBA" id="ARBA00022801"/>
    </source>
</evidence>
<evidence type="ECO:0000256" key="12">
    <source>
        <dbReference type="ARBA" id="ARBA00022777"/>
    </source>
</evidence>
<evidence type="ECO:0000256" key="1">
    <source>
        <dbReference type="ARBA" id="ARBA00001946"/>
    </source>
</evidence>
<dbReference type="InterPro" id="IPR051272">
    <property type="entry name" value="RIO-type_Ser/Thr_kinase"/>
</dbReference>
<feature type="compositionally biased region" description="Acidic residues" evidence="22">
    <location>
        <begin position="19"/>
        <end position="29"/>
    </location>
</feature>
<evidence type="ECO:0000256" key="8">
    <source>
        <dbReference type="ARBA" id="ARBA00022527"/>
    </source>
</evidence>
<evidence type="ECO:0000256" key="3">
    <source>
        <dbReference type="ARBA" id="ARBA00009196"/>
    </source>
</evidence>
<dbReference type="GO" id="GO:0046872">
    <property type="term" value="F:metal ion binding"/>
    <property type="evidence" value="ECO:0007669"/>
    <property type="project" value="UniProtKB-KW"/>
</dbReference>
<dbReference type="InterPro" id="IPR017407">
    <property type="entry name" value="Ser/Thr_kinase_Rio1"/>
</dbReference>
<feature type="binding site" evidence="21">
    <location>
        <position position="324"/>
    </location>
    <ligand>
        <name>Mg(2+)</name>
        <dbReference type="ChEBI" id="CHEBI:18420"/>
    </ligand>
</feature>
<dbReference type="GO" id="GO:0005737">
    <property type="term" value="C:cytoplasm"/>
    <property type="evidence" value="ECO:0007669"/>
    <property type="project" value="UniProtKB-SubCell"/>
</dbReference>
<dbReference type="SMART" id="SM00090">
    <property type="entry name" value="RIO"/>
    <property type="match status" value="1"/>
</dbReference>
<feature type="binding site" evidence="20">
    <location>
        <position position="263"/>
    </location>
    <ligand>
        <name>ATP</name>
        <dbReference type="ChEBI" id="CHEBI:30616"/>
    </ligand>
</feature>